<dbReference type="Proteomes" id="UP000504604">
    <property type="component" value="Linkage group LG10"/>
</dbReference>
<dbReference type="OrthoDB" id="4062651at2759"/>
<dbReference type="SMART" id="SM00108">
    <property type="entry name" value="B_lectin"/>
    <property type="match status" value="1"/>
</dbReference>
<keyword evidence="4" id="KW-1185">Reference proteome</keyword>
<dbReference type="PANTHER" id="PTHR32444">
    <property type="entry name" value="BULB-TYPE LECTIN DOMAIN-CONTAINING PROTEIN"/>
    <property type="match status" value="1"/>
</dbReference>
<dbReference type="RefSeq" id="XP_020553083.1">
    <property type="nucleotide sequence ID" value="XM_020697424.1"/>
</dbReference>
<dbReference type="PROSITE" id="PS50927">
    <property type="entry name" value="BULB_LECTIN"/>
    <property type="match status" value="1"/>
</dbReference>
<organism evidence="4 5">
    <name type="scientific">Sesamum indicum</name>
    <name type="common">Oriental sesame</name>
    <name type="synonym">Sesamum orientale</name>
    <dbReference type="NCBI Taxonomy" id="4182"/>
    <lineage>
        <taxon>Eukaryota</taxon>
        <taxon>Viridiplantae</taxon>
        <taxon>Streptophyta</taxon>
        <taxon>Embryophyta</taxon>
        <taxon>Tracheophyta</taxon>
        <taxon>Spermatophyta</taxon>
        <taxon>Magnoliopsida</taxon>
        <taxon>eudicotyledons</taxon>
        <taxon>Gunneridae</taxon>
        <taxon>Pentapetalae</taxon>
        <taxon>asterids</taxon>
        <taxon>lamiids</taxon>
        <taxon>Lamiales</taxon>
        <taxon>Pedaliaceae</taxon>
        <taxon>Sesamum</taxon>
    </lineage>
</organism>
<sequence>MCICFAVLIHLNLDTYTEIHTHTHIVVTSSQHLYFSQESNLVQKPTMRASITTLVFLIFVHCLACQSQQVPRLDTLKPGDRLNFSSQLVSANGMFSLGFSSLDGAGNAYLSLTYTNSSIVYYYVWIANRDRPAISGLYPFLTVDITGKLVIGHDSNGGESIELYAGESSKKINVSATLLDTGNLVVKEKSSSNGEVILWQSFDHPTDTLLPGMKLGVNHRTGRNQVLTSFFGPNNPASGAFTLEWDPSEDRLLVRRRGVLYWTSGKLRDYYDES</sequence>
<gene>
    <name evidence="5" type="primary">LOC110012718</name>
</gene>
<keyword evidence="2" id="KW-0325">Glycoprotein</keyword>
<keyword evidence="1" id="KW-0732">Signal</keyword>
<dbReference type="KEGG" id="sind:110012718"/>
<dbReference type="InterPro" id="IPR036426">
    <property type="entry name" value="Bulb-type_lectin_dom_sf"/>
</dbReference>
<dbReference type="Pfam" id="PF01453">
    <property type="entry name" value="B_lectin"/>
    <property type="match status" value="1"/>
</dbReference>
<reference evidence="5" key="1">
    <citation type="submission" date="2025-08" db="UniProtKB">
        <authorList>
            <consortium name="RefSeq"/>
        </authorList>
    </citation>
    <scope>IDENTIFICATION</scope>
</reference>
<evidence type="ECO:0000313" key="5">
    <source>
        <dbReference type="RefSeq" id="XP_020553083.1"/>
    </source>
</evidence>
<evidence type="ECO:0000259" key="3">
    <source>
        <dbReference type="PROSITE" id="PS50927"/>
    </source>
</evidence>
<evidence type="ECO:0000256" key="1">
    <source>
        <dbReference type="ARBA" id="ARBA00022729"/>
    </source>
</evidence>
<protein>
    <submittedName>
        <fullName evidence="5">G-type lectin S-receptor-like serine/threonine-protein kinase CES101</fullName>
    </submittedName>
</protein>
<proteinExistence type="predicted"/>
<dbReference type="SUPFAM" id="SSF51110">
    <property type="entry name" value="alpha-D-mannose-specific plant lectins"/>
    <property type="match status" value="1"/>
</dbReference>
<dbReference type="InterPro" id="IPR001480">
    <property type="entry name" value="Bulb-type_lectin_dom"/>
</dbReference>
<feature type="domain" description="Bulb-type lectin" evidence="3">
    <location>
        <begin position="73"/>
        <end position="199"/>
    </location>
</feature>
<dbReference type="GeneID" id="110012718"/>
<accession>A0A8M8V1Y2</accession>
<evidence type="ECO:0000256" key="2">
    <source>
        <dbReference type="ARBA" id="ARBA00023180"/>
    </source>
</evidence>
<evidence type="ECO:0000313" key="4">
    <source>
        <dbReference type="Proteomes" id="UP000504604"/>
    </source>
</evidence>
<dbReference type="AlphaFoldDB" id="A0A8M8V1Y2"/>
<dbReference type="PANTHER" id="PTHR32444:SF226">
    <property type="entry name" value="BULB-TYPE LECTIN DOMAIN-CONTAINING PROTEIN"/>
    <property type="match status" value="1"/>
</dbReference>
<dbReference type="Gene3D" id="2.90.10.10">
    <property type="entry name" value="Bulb-type lectin domain"/>
    <property type="match status" value="1"/>
</dbReference>
<name>A0A8M8V1Y2_SESIN</name>